<accession>A0A1F6GQ72</accession>
<dbReference type="EMBL" id="MFNF01000048">
    <property type="protein sequence ID" value="OGH00253.1"/>
    <property type="molecule type" value="Genomic_DNA"/>
</dbReference>
<sequence length="205" mass="21052">MTLLIASAVAAELEPLALTLRAQAFEGGWRCPGLVLAPLGIGALNAAVGLGRWSGEVAEVIFAGSAGIFPEAGFQIGQVVEVSEVGWAEGAVALGLAHSPLMDRNRTLVAGPRTFGCPKAKVANTGAVTQDLGLAQALARSSGAELETLELYGLALAASKAGLPWSALLGLTNQVGPLGQEQWKANYKNLAQAVGEVLARAWSRI</sequence>
<dbReference type="Proteomes" id="UP000177583">
    <property type="component" value="Unassembled WGS sequence"/>
</dbReference>
<proteinExistence type="predicted"/>
<protein>
    <recommendedName>
        <fullName evidence="3">Nucleoside phosphorylase domain-containing protein</fullName>
    </recommendedName>
</protein>
<evidence type="ECO:0008006" key="3">
    <source>
        <dbReference type="Google" id="ProtNLM"/>
    </source>
</evidence>
<organism evidence="1 2">
    <name type="scientific">Candidatus Lambdaproteobacteria bacterium RIFOXYD2_FULL_56_26</name>
    <dbReference type="NCBI Taxonomy" id="1817773"/>
    <lineage>
        <taxon>Bacteria</taxon>
        <taxon>Pseudomonadati</taxon>
        <taxon>Pseudomonadota</taxon>
        <taxon>Candidatus Lambdaproteobacteria</taxon>
    </lineage>
</organism>
<reference evidence="1 2" key="1">
    <citation type="journal article" date="2016" name="Nat. Commun.">
        <title>Thousands of microbial genomes shed light on interconnected biogeochemical processes in an aquifer system.</title>
        <authorList>
            <person name="Anantharaman K."/>
            <person name="Brown C.T."/>
            <person name="Hug L.A."/>
            <person name="Sharon I."/>
            <person name="Castelle C.J."/>
            <person name="Probst A.J."/>
            <person name="Thomas B.C."/>
            <person name="Singh A."/>
            <person name="Wilkins M.J."/>
            <person name="Karaoz U."/>
            <person name="Brodie E.L."/>
            <person name="Williams K.H."/>
            <person name="Hubbard S.S."/>
            <person name="Banfield J.F."/>
        </authorList>
    </citation>
    <scope>NUCLEOTIDE SEQUENCE [LARGE SCALE GENOMIC DNA]</scope>
</reference>
<comment type="caution">
    <text evidence="1">The sequence shown here is derived from an EMBL/GenBank/DDBJ whole genome shotgun (WGS) entry which is preliminary data.</text>
</comment>
<dbReference type="GO" id="GO:0003824">
    <property type="term" value="F:catalytic activity"/>
    <property type="evidence" value="ECO:0007669"/>
    <property type="project" value="InterPro"/>
</dbReference>
<dbReference type="Gene3D" id="3.40.50.1580">
    <property type="entry name" value="Nucleoside phosphorylase domain"/>
    <property type="match status" value="1"/>
</dbReference>
<dbReference type="SUPFAM" id="SSF53167">
    <property type="entry name" value="Purine and uridine phosphorylases"/>
    <property type="match status" value="1"/>
</dbReference>
<dbReference type="GO" id="GO:0009116">
    <property type="term" value="P:nucleoside metabolic process"/>
    <property type="evidence" value="ECO:0007669"/>
    <property type="project" value="InterPro"/>
</dbReference>
<name>A0A1F6GQ72_9PROT</name>
<evidence type="ECO:0000313" key="1">
    <source>
        <dbReference type="EMBL" id="OGH00253.1"/>
    </source>
</evidence>
<gene>
    <name evidence="1" type="ORF">A2557_05855</name>
</gene>
<evidence type="ECO:0000313" key="2">
    <source>
        <dbReference type="Proteomes" id="UP000177583"/>
    </source>
</evidence>
<dbReference type="InterPro" id="IPR035994">
    <property type="entry name" value="Nucleoside_phosphorylase_sf"/>
</dbReference>
<dbReference type="AlphaFoldDB" id="A0A1F6GQ72"/>